<evidence type="ECO:0000313" key="12">
    <source>
        <dbReference type="EMBL" id="KAL3855144.1"/>
    </source>
</evidence>
<dbReference type="CDD" id="cd23794">
    <property type="entry name" value="UBCc_UBE2F_UBE2M"/>
    <property type="match status" value="1"/>
</dbReference>
<keyword evidence="3 9" id="KW-0547">Nucleotide-binding</keyword>
<comment type="similarity">
    <text evidence="9">Belongs to the ubiquitin-conjugating enzyme family.</text>
</comment>
<dbReference type="InterPro" id="IPR000608">
    <property type="entry name" value="UBC"/>
</dbReference>
<name>A0ABD3V0H9_SINWO</name>
<gene>
    <name evidence="12" type="ORF">ACJMK2_014369</name>
</gene>
<dbReference type="FunFam" id="3.10.110.10:FF:000033">
    <property type="entry name" value="NEDD8-conjugating enzyme UBE2F"/>
    <property type="match status" value="1"/>
</dbReference>
<dbReference type="PROSITE" id="PS00183">
    <property type="entry name" value="UBC_1"/>
    <property type="match status" value="1"/>
</dbReference>
<evidence type="ECO:0000313" key="13">
    <source>
        <dbReference type="Proteomes" id="UP001634394"/>
    </source>
</evidence>
<feature type="domain" description="UBC core" evidence="11">
    <location>
        <begin position="25"/>
        <end position="179"/>
    </location>
</feature>
<comment type="catalytic activity">
    <reaction evidence="6">
        <text>[E1 NEDD8-activating enzyme]-S-[NEDD8 protein]-yl-L-cysteine + [E2 NEDD8-conjugating enzyme]-L-cysteine = [E1 NEDD8-activating enzyme]-L-cysteine + [E2 NEDD8-conjugating enzyme]-S-[NEDD8-protein]-yl-L-cysteine.</text>
        <dbReference type="EC" id="2.3.2.34"/>
    </reaction>
</comment>
<dbReference type="GO" id="GO:0061654">
    <property type="term" value="F:NEDD8 conjugating enzyme activity"/>
    <property type="evidence" value="ECO:0007669"/>
    <property type="project" value="UniProtKB-EC"/>
</dbReference>
<keyword evidence="4 9" id="KW-0833">Ubl conjugation pathway</keyword>
<reference evidence="12 13" key="1">
    <citation type="submission" date="2024-11" db="EMBL/GenBank/DDBJ databases">
        <title>Chromosome-level genome assembly of the freshwater bivalve Anodonta woodiana.</title>
        <authorList>
            <person name="Chen X."/>
        </authorList>
    </citation>
    <scope>NUCLEOTIDE SEQUENCE [LARGE SCALE GENOMIC DNA]</scope>
    <source>
        <strain evidence="12">MN2024</strain>
        <tissue evidence="12">Gills</tissue>
    </source>
</reference>
<evidence type="ECO:0000256" key="10">
    <source>
        <dbReference type="SAM" id="MobiDB-lite"/>
    </source>
</evidence>
<protein>
    <recommendedName>
        <fullName evidence="7">E2 NEDD8-conjugating enzyme</fullName>
        <ecNumber evidence="7">2.3.2.34</ecNumber>
    </recommendedName>
</protein>
<dbReference type="Pfam" id="PF00179">
    <property type="entry name" value="UQ_con"/>
    <property type="match status" value="1"/>
</dbReference>
<keyword evidence="5 9" id="KW-0067">ATP-binding</keyword>
<evidence type="ECO:0000256" key="7">
    <source>
        <dbReference type="ARBA" id="ARBA00044047"/>
    </source>
</evidence>
<dbReference type="EC" id="2.3.2.34" evidence="7"/>
<dbReference type="AlphaFoldDB" id="A0ABD3V0H9"/>
<evidence type="ECO:0000256" key="4">
    <source>
        <dbReference type="ARBA" id="ARBA00022786"/>
    </source>
</evidence>
<evidence type="ECO:0000256" key="9">
    <source>
        <dbReference type="RuleBase" id="RU362109"/>
    </source>
</evidence>
<dbReference type="SUPFAM" id="SSF54495">
    <property type="entry name" value="UBC-like"/>
    <property type="match status" value="1"/>
</dbReference>
<keyword evidence="13" id="KW-1185">Reference proteome</keyword>
<dbReference type="GO" id="GO:0005524">
    <property type="term" value="F:ATP binding"/>
    <property type="evidence" value="ECO:0007669"/>
    <property type="project" value="UniProtKB-UniRule"/>
</dbReference>
<dbReference type="InterPro" id="IPR050113">
    <property type="entry name" value="Ub_conjugating_enzyme"/>
</dbReference>
<evidence type="ECO:0000256" key="1">
    <source>
        <dbReference type="ARBA" id="ARBA00005032"/>
    </source>
</evidence>
<evidence type="ECO:0000256" key="6">
    <source>
        <dbReference type="ARBA" id="ARBA00043698"/>
    </source>
</evidence>
<evidence type="ECO:0000256" key="8">
    <source>
        <dbReference type="PROSITE-ProRule" id="PRU10133"/>
    </source>
</evidence>
<proteinExistence type="inferred from homology"/>
<evidence type="ECO:0000256" key="3">
    <source>
        <dbReference type="ARBA" id="ARBA00022741"/>
    </source>
</evidence>
<feature type="region of interest" description="Disordered" evidence="10">
    <location>
        <begin position="1"/>
        <end position="20"/>
    </location>
</feature>
<dbReference type="PANTHER" id="PTHR24067">
    <property type="entry name" value="UBIQUITIN-CONJUGATING ENZYME E2"/>
    <property type="match status" value="1"/>
</dbReference>
<dbReference type="Proteomes" id="UP001634394">
    <property type="component" value="Unassembled WGS sequence"/>
</dbReference>
<evidence type="ECO:0000256" key="5">
    <source>
        <dbReference type="ARBA" id="ARBA00022840"/>
    </source>
</evidence>
<organism evidence="12 13">
    <name type="scientific">Sinanodonta woodiana</name>
    <name type="common">Chinese pond mussel</name>
    <name type="synonym">Anodonta woodiana</name>
    <dbReference type="NCBI Taxonomy" id="1069815"/>
    <lineage>
        <taxon>Eukaryota</taxon>
        <taxon>Metazoa</taxon>
        <taxon>Spiralia</taxon>
        <taxon>Lophotrochozoa</taxon>
        <taxon>Mollusca</taxon>
        <taxon>Bivalvia</taxon>
        <taxon>Autobranchia</taxon>
        <taxon>Heteroconchia</taxon>
        <taxon>Palaeoheterodonta</taxon>
        <taxon>Unionida</taxon>
        <taxon>Unionoidea</taxon>
        <taxon>Unionidae</taxon>
        <taxon>Unioninae</taxon>
        <taxon>Sinanodonta</taxon>
    </lineage>
</organism>
<comment type="caution">
    <text evidence="12">The sequence shown here is derived from an EMBL/GenBank/DDBJ whole genome shotgun (WGS) entry which is preliminary data.</text>
</comment>
<dbReference type="Gene3D" id="3.10.110.10">
    <property type="entry name" value="Ubiquitin Conjugating Enzyme"/>
    <property type="match status" value="1"/>
</dbReference>
<evidence type="ECO:0000256" key="2">
    <source>
        <dbReference type="ARBA" id="ARBA00022679"/>
    </source>
</evidence>
<dbReference type="InterPro" id="IPR023313">
    <property type="entry name" value="UBQ-conjugating_AS"/>
</dbReference>
<sequence length="187" mass="21592">MITLSKKLKQGTQKSQGEEPKRISIRDKLLIKEVQEMEENLPKTCKAQFENPNKLHLFTLTILPDEGFWSGGKFKFTIEVPDDYNIVPPKVVSNTRIWHPNIGENGEVCLSLLRQSSYDSMGWAPTRKLKDVIWGLNSLFSDLLNFDDPLNVEAAEHYERDKCYPFSMQIQYGVKNYATFYLAVHCD</sequence>
<dbReference type="PROSITE" id="PS50127">
    <property type="entry name" value="UBC_2"/>
    <property type="match status" value="1"/>
</dbReference>
<accession>A0ABD3V0H9</accession>
<comment type="pathway">
    <text evidence="1">Protein modification; protein neddylation.</text>
</comment>
<keyword evidence="2" id="KW-0808">Transferase</keyword>
<evidence type="ECO:0000259" key="11">
    <source>
        <dbReference type="PROSITE" id="PS50127"/>
    </source>
</evidence>
<dbReference type="InterPro" id="IPR016135">
    <property type="entry name" value="UBQ-conjugating_enzyme/RWD"/>
</dbReference>
<dbReference type="GO" id="GO:0045116">
    <property type="term" value="P:protein neddylation"/>
    <property type="evidence" value="ECO:0007669"/>
    <property type="project" value="UniProtKB-ARBA"/>
</dbReference>
<dbReference type="EMBL" id="JBJQND010000014">
    <property type="protein sequence ID" value="KAL3855144.1"/>
    <property type="molecule type" value="Genomic_DNA"/>
</dbReference>
<feature type="active site" description="Glycyl thioester intermediate" evidence="8">
    <location>
        <position position="109"/>
    </location>
</feature>
<dbReference type="SMART" id="SM00212">
    <property type="entry name" value="UBCc"/>
    <property type="match status" value="1"/>
</dbReference>